<gene>
    <name evidence="3" type="ORF">HERI1096_LOCUS20643</name>
</gene>
<reference evidence="3" key="1">
    <citation type="submission" date="2021-01" db="EMBL/GenBank/DDBJ databases">
        <authorList>
            <person name="Corre E."/>
            <person name="Pelletier E."/>
            <person name="Niang G."/>
            <person name="Scheremetjew M."/>
            <person name="Finn R."/>
            <person name="Kale V."/>
            <person name="Holt S."/>
            <person name="Cochrane G."/>
            <person name="Meng A."/>
            <person name="Brown T."/>
            <person name="Cohen L."/>
        </authorList>
    </citation>
    <scope>NUCLEOTIDE SEQUENCE</scope>
    <source>
        <strain evidence="3">CCMP281</strain>
    </source>
</reference>
<feature type="transmembrane region" description="Helical" evidence="2">
    <location>
        <begin position="341"/>
        <end position="359"/>
    </location>
</feature>
<dbReference type="EMBL" id="HBHX01037159">
    <property type="protein sequence ID" value="CAE0119942.1"/>
    <property type="molecule type" value="Transcribed_RNA"/>
</dbReference>
<feature type="transmembrane region" description="Helical" evidence="2">
    <location>
        <begin position="365"/>
        <end position="386"/>
    </location>
</feature>
<protein>
    <recommendedName>
        <fullName evidence="4">CHAT domain-containing protein</fullName>
    </recommendedName>
</protein>
<dbReference type="AlphaFoldDB" id="A0A7S3F0R4"/>
<feature type="compositionally biased region" description="Polar residues" evidence="1">
    <location>
        <begin position="198"/>
        <end position="209"/>
    </location>
</feature>
<evidence type="ECO:0000256" key="2">
    <source>
        <dbReference type="SAM" id="Phobius"/>
    </source>
</evidence>
<feature type="transmembrane region" description="Helical" evidence="2">
    <location>
        <begin position="499"/>
        <end position="518"/>
    </location>
</feature>
<name>A0A7S3F0R4_9EUKA</name>
<evidence type="ECO:0008006" key="4">
    <source>
        <dbReference type="Google" id="ProtNLM"/>
    </source>
</evidence>
<evidence type="ECO:0000256" key="1">
    <source>
        <dbReference type="SAM" id="MobiDB-lite"/>
    </source>
</evidence>
<keyword evidence="2" id="KW-1133">Transmembrane helix</keyword>
<organism evidence="3">
    <name type="scientific">Haptolina ericina</name>
    <dbReference type="NCBI Taxonomy" id="156174"/>
    <lineage>
        <taxon>Eukaryota</taxon>
        <taxon>Haptista</taxon>
        <taxon>Haptophyta</taxon>
        <taxon>Prymnesiophyceae</taxon>
        <taxon>Prymnesiales</taxon>
        <taxon>Prymnesiaceae</taxon>
        <taxon>Haptolina</taxon>
    </lineage>
</organism>
<feature type="region of interest" description="Disordered" evidence="1">
    <location>
        <begin position="183"/>
        <end position="222"/>
    </location>
</feature>
<accession>A0A7S3F0R4</accession>
<sequence length="702" mass="78094">MIDVDDAPQFEASEDTNRGTARVEAYLAEYMASMLKLREERKLLGGHAESPHKQSARHANTRVLSNPVTSAIRQACQQAIGAYSLSNGSKCCHSFCAALPTVAKLSTADRQPSSDFSLFSSGLDDEVSMAGSRQGSRERIPRGVHRKLREISARRKRQRAAAEQSVDNGFSFRAIEKDLAEAEPVSPRRASLAPSRDGSANNVANSQPGSARLGKPSSGKRLSIDTFRVRQGSIASFWAPDEVDGETTPGVSRANRRDAPMISSEANKRVRKELLQQSFFTNRFLGNKFPGLERNFHAYVTQNQLPVVKPRLIRLALLLVGLGVPDPVIEQRPASFIVMRVICPSTAMLITALGCHLSSTRRWWRAYVISCAIYAYSSILMADWMLHDEFKNWTPCQKDNNSMWQLIWFILSATLSALFLGLDLVHIMLVLSLQWLSYVANGAALWELWWRASEQGEFRWQGMFEQGPTYSEPCPHRGANASGVQEDGVSHSAYTSSRIFLDCFLTSLFTVMILLGSARRLNRMDRLSFVNQYTLAARANKQRDQILGKQVELLALFSNPSVQGPNLRPLQLGQEIKLMMREVPKVQVAVEPAAALTDVEAAVMAHNPRIILFSGHSFMGSLAFELPNGRIDLPPPQQFINMIRTECAPRLACVFLNGCRTAVRYAWLQPTPSRLQSQPSGARQLEYRAVRPTRALIACGIS</sequence>
<keyword evidence="2" id="KW-0812">Transmembrane</keyword>
<proteinExistence type="predicted"/>
<feature type="transmembrane region" description="Helical" evidence="2">
    <location>
        <begin position="406"/>
        <end position="429"/>
    </location>
</feature>
<evidence type="ECO:0000313" key="3">
    <source>
        <dbReference type="EMBL" id="CAE0119942.1"/>
    </source>
</evidence>
<keyword evidence="2" id="KW-0472">Membrane</keyword>